<dbReference type="Proteomes" id="UP000324585">
    <property type="component" value="Unassembled WGS sequence"/>
</dbReference>
<name>A0A5J4YU69_PORPP</name>
<keyword evidence="3" id="KW-1185">Reference proteome</keyword>
<reference evidence="3" key="1">
    <citation type="journal article" date="2019" name="Nat. Commun.">
        <title>Expansion of phycobilisome linker gene families in mesophilic red algae.</title>
        <authorList>
            <person name="Lee J."/>
            <person name="Kim D."/>
            <person name="Bhattacharya D."/>
            <person name="Yoon H.S."/>
        </authorList>
    </citation>
    <scope>NUCLEOTIDE SEQUENCE [LARGE SCALE GENOMIC DNA]</scope>
    <source>
        <strain evidence="3">CCMP 1328</strain>
    </source>
</reference>
<comment type="caution">
    <text evidence="2">The sequence shown here is derived from an EMBL/GenBank/DDBJ whole genome shotgun (WGS) entry which is preliminary data.</text>
</comment>
<evidence type="ECO:0000256" key="1">
    <source>
        <dbReference type="SAM" id="MobiDB-lite"/>
    </source>
</evidence>
<evidence type="ECO:0000313" key="3">
    <source>
        <dbReference type="Proteomes" id="UP000324585"/>
    </source>
</evidence>
<evidence type="ECO:0000313" key="2">
    <source>
        <dbReference type="EMBL" id="KAA8494480.1"/>
    </source>
</evidence>
<proteinExistence type="predicted"/>
<feature type="region of interest" description="Disordered" evidence="1">
    <location>
        <begin position="414"/>
        <end position="446"/>
    </location>
</feature>
<protein>
    <submittedName>
        <fullName evidence="2">Uncharacterized protein</fullName>
    </submittedName>
</protein>
<organism evidence="2 3">
    <name type="scientific">Porphyridium purpureum</name>
    <name type="common">Red alga</name>
    <name type="synonym">Porphyridium cruentum</name>
    <dbReference type="NCBI Taxonomy" id="35688"/>
    <lineage>
        <taxon>Eukaryota</taxon>
        <taxon>Rhodophyta</taxon>
        <taxon>Bangiophyceae</taxon>
        <taxon>Porphyridiales</taxon>
        <taxon>Porphyridiaceae</taxon>
        <taxon>Porphyridium</taxon>
    </lineage>
</organism>
<dbReference type="EMBL" id="VRMN01000004">
    <property type="protein sequence ID" value="KAA8494480.1"/>
    <property type="molecule type" value="Genomic_DNA"/>
</dbReference>
<sequence>MAYCASCSSAVRPAAAQFRSTQVPGTSVLNLQLLGVCKIRAMHRVVPTEDEVHGCYPVQNRLFLVRERLTHYEPLELPVVSDTALLALQVDELSARDSNRYIPPPRAVQRTLCHPVRLSSQSVRPSRVRQKAQTRTCACDEALETGGWEACCWSFGEEGRKQDIGVSGKRAHANWTEHEMDVDPALLSTHYWAWDRGLVGSFLPRVRAYSIPAVRDFYRLTERDWTIFSDCTRAVARQMWRMRFKDILDKVPGYDIARLQAPNRSYQGYPQYHGRILNDKPFGEGSIASVDDIEYRRLVYAFEFWELALECAALSVTVFETALYPEDGPLRVPELDERMWLAWCQLQHQWTASKLFKKDTGGQALPYGRRKYRWAEPPVFALDAYAVHTCLQEYGGVDHLVQSEVVQQRLVPADRLPGGDSRDRGPTIFVATPPQSSPQTPEHRHLRASLRTQASASILSEPEDLIQAVISSTADDE</sequence>
<accession>A0A5J4YU69</accession>
<gene>
    <name evidence="2" type="ORF">FVE85_2721</name>
</gene>
<dbReference type="AlphaFoldDB" id="A0A5J4YU69"/>